<dbReference type="InterPro" id="IPR018060">
    <property type="entry name" value="HTH_AraC"/>
</dbReference>
<feature type="domain" description="HTH araC/xylS-type" evidence="4">
    <location>
        <begin position="210"/>
        <end position="308"/>
    </location>
</feature>
<accession>A0A1A9GP39</accession>
<dbReference type="PANTHER" id="PTHR43130">
    <property type="entry name" value="ARAC-FAMILY TRANSCRIPTIONAL REGULATOR"/>
    <property type="match status" value="1"/>
</dbReference>
<dbReference type="GO" id="GO:0043565">
    <property type="term" value="F:sequence-specific DNA binding"/>
    <property type="evidence" value="ECO:0007669"/>
    <property type="project" value="InterPro"/>
</dbReference>
<dbReference type="SMART" id="SM00342">
    <property type="entry name" value="HTH_ARAC"/>
    <property type="match status" value="1"/>
</dbReference>
<dbReference type="PROSITE" id="PS00041">
    <property type="entry name" value="HTH_ARAC_FAMILY_1"/>
    <property type="match status" value="1"/>
</dbReference>
<evidence type="ECO:0000256" key="3">
    <source>
        <dbReference type="ARBA" id="ARBA00023163"/>
    </source>
</evidence>
<evidence type="ECO:0000313" key="6">
    <source>
        <dbReference type="Proteomes" id="UP000077868"/>
    </source>
</evidence>
<dbReference type="InterPro" id="IPR002818">
    <property type="entry name" value="DJ-1/PfpI"/>
</dbReference>
<dbReference type="EMBL" id="CP015079">
    <property type="protein sequence ID" value="ANH40058.1"/>
    <property type="molecule type" value="Genomic_DNA"/>
</dbReference>
<dbReference type="InterPro" id="IPR009057">
    <property type="entry name" value="Homeodomain-like_sf"/>
</dbReference>
<dbReference type="Gene3D" id="3.40.50.880">
    <property type="match status" value="1"/>
</dbReference>
<dbReference type="SUPFAM" id="SSF46689">
    <property type="entry name" value="Homeodomain-like"/>
    <property type="match status" value="2"/>
</dbReference>
<dbReference type="Gene3D" id="1.10.10.60">
    <property type="entry name" value="Homeodomain-like"/>
    <property type="match status" value="1"/>
</dbReference>
<dbReference type="AlphaFoldDB" id="A0A1A9GP39"/>
<evidence type="ECO:0000259" key="4">
    <source>
        <dbReference type="PROSITE" id="PS01124"/>
    </source>
</evidence>
<keyword evidence="6" id="KW-1185">Reference proteome</keyword>
<dbReference type="KEGG" id="ndk:I601_3652"/>
<proteinExistence type="predicted"/>
<sequence>MAVVVQDGVEPFGLGTLVEVWGEPYHPEDDAPVFDFRVCTPRPGRVRGRSGFDLHVDHGLEAAADADLVCFAPKQDFATHEDAVLEVARAAHDRGALIYAHCTGAFELAAAGVLDGHEATTHWRHTDQLARLYPRVRVRPDVLYVQAGNVLTGAGAAAGIDASLHLMRQQFGARVAATTARRIVVPPQRDGGQAQFIARAVPDCDAATLGPLLTWIVSHLEEDLGVEALARRSMLSPRTFARRFREETGTTPHSWVTHHRVAAAEELLERSSLSVEQVAVRVGFGNAATLRQHFTRVRGVSPQRYRRQFAC</sequence>
<dbReference type="STRING" id="1300347.I601_3652"/>
<dbReference type="Pfam" id="PF12833">
    <property type="entry name" value="HTH_18"/>
    <property type="match status" value="1"/>
</dbReference>
<keyword evidence="2" id="KW-0238">DNA-binding</keyword>
<keyword evidence="3" id="KW-0804">Transcription</keyword>
<dbReference type="InterPro" id="IPR018062">
    <property type="entry name" value="HTH_AraC-typ_CS"/>
</dbReference>
<dbReference type="SUPFAM" id="SSF52317">
    <property type="entry name" value="Class I glutamine amidotransferase-like"/>
    <property type="match status" value="1"/>
</dbReference>
<evidence type="ECO:0000313" key="5">
    <source>
        <dbReference type="EMBL" id="ANH40058.1"/>
    </source>
</evidence>
<protein>
    <submittedName>
        <fullName evidence="5">HTH-type transcriptional regulator CdhR</fullName>
    </submittedName>
</protein>
<dbReference type="PROSITE" id="PS01124">
    <property type="entry name" value="HTH_ARAC_FAMILY_2"/>
    <property type="match status" value="1"/>
</dbReference>
<dbReference type="Proteomes" id="UP000077868">
    <property type="component" value="Chromosome"/>
</dbReference>
<name>A0A1A9GP39_9ACTN</name>
<dbReference type="CDD" id="cd03137">
    <property type="entry name" value="GATase1_AraC_1"/>
    <property type="match status" value="1"/>
</dbReference>
<dbReference type="PANTHER" id="PTHR43130:SF3">
    <property type="entry name" value="HTH-TYPE TRANSCRIPTIONAL REGULATOR RV1931C"/>
    <property type="match status" value="1"/>
</dbReference>
<dbReference type="Pfam" id="PF01965">
    <property type="entry name" value="DJ-1_PfpI"/>
    <property type="match status" value="1"/>
</dbReference>
<evidence type="ECO:0000256" key="2">
    <source>
        <dbReference type="ARBA" id="ARBA00023125"/>
    </source>
</evidence>
<gene>
    <name evidence="5" type="primary">cdhR</name>
    <name evidence="5" type="ORF">I601_3652</name>
</gene>
<dbReference type="GO" id="GO:0003700">
    <property type="term" value="F:DNA-binding transcription factor activity"/>
    <property type="evidence" value="ECO:0007669"/>
    <property type="project" value="InterPro"/>
</dbReference>
<evidence type="ECO:0000256" key="1">
    <source>
        <dbReference type="ARBA" id="ARBA00023015"/>
    </source>
</evidence>
<reference evidence="5 6" key="1">
    <citation type="submission" date="2016-03" db="EMBL/GenBank/DDBJ databases">
        <title>Complete genome sequence of a soil Actinobacterium, Nocardioides dokdonensis FR1436.</title>
        <authorList>
            <person name="Kwon S.-K."/>
            <person name="Kim K."/>
            <person name="Kim J.F."/>
        </authorList>
    </citation>
    <scope>NUCLEOTIDE SEQUENCE [LARGE SCALE GENOMIC DNA]</scope>
    <source>
        <strain evidence="5 6">FR1436</strain>
    </source>
</reference>
<dbReference type="InterPro" id="IPR029062">
    <property type="entry name" value="Class_I_gatase-like"/>
</dbReference>
<keyword evidence="1" id="KW-0805">Transcription regulation</keyword>
<organism evidence="5 6">
    <name type="scientific">Nocardioides dokdonensis FR1436</name>
    <dbReference type="NCBI Taxonomy" id="1300347"/>
    <lineage>
        <taxon>Bacteria</taxon>
        <taxon>Bacillati</taxon>
        <taxon>Actinomycetota</taxon>
        <taxon>Actinomycetes</taxon>
        <taxon>Propionibacteriales</taxon>
        <taxon>Nocardioidaceae</taxon>
        <taxon>Nocardioides</taxon>
    </lineage>
</organism>
<dbReference type="InterPro" id="IPR052158">
    <property type="entry name" value="INH-QAR"/>
</dbReference>
<dbReference type="PATRIC" id="fig|1300347.3.peg.3663"/>